<keyword evidence="6" id="KW-0812">Transmembrane</keyword>
<comment type="cofactor">
    <cofactor evidence="5">
        <name>heme</name>
        <dbReference type="ChEBI" id="CHEBI:30413"/>
    </cofactor>
</comment>
<accession>A0A2L2SSR9</accession>
<dbReference type="PANTHER" id="PTHR24305">
    <property type="entry name" value="CYTOCHROME P450"/>
    <property type="match status" value="1"/>
</dbReference>
<evidence type="ECO:0000256" key="1">
    <source>
        <dbReference type="ARBA" id="ARBA00010617"/>
    </source>
</evidence>
<keyword evidence="2 5" id="KW-0349">Heme</keyword>
<keyword evidence="8" id="KW-1185">Reference proteome</keyword>
<evidence type="ECO:0000256" key="6">
    <source>
        <dbReference type="SAM" id="Phobius"/>
    </source>
</evidence>
<dbReference type="KEGG" id="fvn:FVRRES_04680"/>
<dbReference type="GO" id="GO:0016705">
    <property type="term" value="F:oxidoreductase activity, acting on paired donors, with incorporation or reduction of molecular oxygen"/>
    <property type="evidence" value="ECO:0007669"/>
    <property type="project" value="InterPro"/>
</dbReference>
<dbReference type="STRING" id="56646.A0A2L2SSR9"/>
<reference evidence="8" key="1">
    <citation type="submission" date="2014-10" db="EMBL/GenBank/DDBJ databases">
        <authorList>
            <person name="King R."/>
        </authorList>
    </citation>
    <scope>NUCLEOTIDE SEQUENCE [LARGE SCALE GENOMIC DNA]</scope>
    <source>
        <strain evidence="8">A3/5</strain>
    </source>
</reference>
<sequence>MAFPILIVSAVGVSVVFLLRWLLTYMRTVLKVRRNGHPAIHSGVMLFESVVRSWYPRIPVLVPMEKLTLKDPFKKFADAQSDMIVITEATSPNGIAYLFGSPKIFREIGRNGDIFLKPLEKIRYRMLNTFGLQLASAQNGAQHERHKRVVKAVFNNELMENGWYNMRNMWRTLLREEAIYPAAANSETAPVVQDMKSTMLKVTLGAIGASWFDIDISWDPAKETQRQNDELMPFAETLKVVWDSPFVQTMLPLWFLEWSPSSYLRRAGWAQRSLVAHIKNAQAETRRRIEDRKDTTEVQGRTRKYRNLIDALVDSQNDVEKAERLEKGYLAANVGLSDKEVQGNIFSFMVTGHETSSHTLTWVLSLLAKNTDWQEKLYEEVSKVNTIFLDEAEGVDEKPLRYLAYEEMSNLPLILASTVESLRMRDLAMQMTRVASRNTTLSYTTWEGDNPAEAKVQQHTISIPAGTRVHLDTAAFGVNPFKWEDPATYNPARHIRETEDANGNKKVAVSYEDFIGYSSGSRQCIGKRFAEVTMVCFLAHMILNYRWEVVAEPGETQEQAKIRASTGSEQFMLTPPAYDLRFIRR</sequence>
<dbReference type="GO" id="GO:0005506">
    <property type="term" value="F:iron ion binding"/>
    <property type="evidence" value="ECO:0007669"/>
    <property type="project" value="InterPro"/>
</dbReference>
<dbReference type="EMBL" id="LN649230">
    <property type="protein sequence ID" value="CEI60244.1"/>
    <property type="molecule type" value="Genomic_DNA"/>
</dbReference>
<feature type="transmembrane region" description="Helical" evidence="6">
    <location>
        <begin position="6"/>
        <end position="23"/>
    </location>
</feature>
<dbReference type="RefSeq" id="XP_025583964.1">
    <property type="nucleotide sequence ID" value="XM_025733015.2"/>
</dbReference>
<dbReference type="InterPro" id="IPR002401">
    <property type="entry name" value="Cyt_P450_E_grp-I"/>
</dbReference>
<dbReference type="AlphaFoldDB" id="A0A2L2SSR9"/>
<dbReference type="Pfam" id="PF00067">
    <property type="entry name" value="p450"/>
    <property type="match status" value="1"/>
</dbReference>
<dbReference type="PRINTS" id="PR00385">
    <property type="entry name" value="P450"/>
</dbReference>
<dbReference type="SUPFAM" id="SSF48264">
    <property type="entry name" value="Cytochrome P450"/>
    <property type="match status" value="1"/>
</dbReference>
<comment type="similarity">
    <text evidence="1">Belongs to the cytochrome P450 family.</text>
</comment>
<protein>
    <recommendedName>
        <fullName evidence="9">Cytochrome P450 monooxygenase</fullName>
    </recommendedName>
</protein>
<evidence type="ECO:0000256" key="5">
    <source>
        <dbReference type="PIRSR" id="PIRSR602401-1"/>
    </source>
</evidence>
<organism evidence="7 8">
    <name type="scientific">Fusarium venenatum</name>
    <dbReference type="NCBI Taxonomy" id="56646"/>
    <lineage>
        <taxon>Eukaryota</taxon>
        <taxon>Fungi</taxon>
        <taxon>Dikarya</taxon>
        <taxon>Ascomycota</taxon>
        <taxon>Pezizomycotina</taxon>
        <taxon>Sordariomycetes</taxon>
        <taxon>Hypocreomycetidae</taxon>
        <taxon>Hypocreales</taxon>
        <taxon>Nectriaceae</taxon>
        <taxon>Fusarium</taxon>
    </lineage>
</organism>
<evidence type="ECO:0000256" key="3">
    <source>
        <dbReference type="ARBA" id="ARBA00022723"/>
    </source>
</evidence>
<evidence type="ECO:0000313" key="7">
    <source>
        <dbReference type="EMBL" id="CEI60244.1"/>
    </source>
</evidence>
<evidence type="ECO:0000256" key="4">
    <source>
        <dbReference type="ARBA" id="ARBA00023004"/>
    </source>
</evidence>
<dbReference type="Proteomes" id="UP000245910">
    <property type="component" value="Chromosome II"/>
</dbReference>
<dbReference type="GO" id="GO:0004497">
    <property type="term" value="F:monooxygenase activity"/>
    <property type="evidence" value="ECO:0007669"/>
    <property type="project" value="InterPro"/>
</dbReference>
<feature type="binding site" description="axial binding residue" evidence="5">
    <location>
        <position position="524"/>
    </location>
    <ligand>
        <name>heme</name>
        <dbReference type="ChEBI" id="CHEBI:30413"/>
    </ligand>
    <ligandPart>
        <name>Fe</name>
        <dbReference type="ChEBI" id="CHEBI:18248"/>
    </ligandPart>
</feature>
<dbReference type="InterPro" id="IPR001128">
    <property type="entry name" value="Cyt_P450"/>
</dbReference>
<name>A0A2L2SSR9_9HYPO</name>
<dbReference type="GO" id="GO:0020037">
    <property type="term" value="F:heme binding"/>
    <property type="evidence" value="ECO:0007669"/>
    <property type="project" value="InterPro"/>
</dbReference>
<keyword evidence="3 5" id="KW-0479">Metal-binding</keyword>
<dbReference type="PRINTS" id="PR00463">
    <property type="entry name" value="EP450I"/>
</dbReference>
<dbReference type="InterPro" id="IPR036396">
    <property type="entry name" value="Cyt_P450_sf"/>
</dbReference>
<keyword evidence="4 5" id="KW-0408">Iron</keyword>
<evidence type="ECO:0008006" key="9">
    <source>
        <dbReference type="Google" id="ProtNLM"/>
    </source>
</evidence>
<dbReference type="GeneID" id="37256319"/>
<dbReference type="OrthoDB" id="1470350at2759"/>
<proteinExistence type="inferred from homology"/>
<keyword evidence="6" id="KW-0472">Membrane</keyword>
<dbReference type="PANTHER" id="PTHR24305:SF166">
    <property type="entry name" value="CYTOCHROME P450 12A4, MITOCHONDRIAL-RELATED"/>
    <property type="match status" value="1"/>
</dbReference>
<evidence type="ECO:0000256" key="2">
    <source>
        <dbReference type="ARBA" id="ARBA00022617"/>
    </source>
</evidence>
<keyword evidence="6" id="KW-1133">Transmembrane helix</keyword>
<dbReference type="InterPro" id="IPR050121">
    <property type="entry name" value="Cytochrome_P450_monoxygenase"/>
</dbReference>
<evidence type="ECO:0000313" key="8">
    <source>
        <dbReference type="Proteomes" id="UP000245910"/>
    </source>
</evidence>
<dbReference type="Gene3D" id="1.10.630.10">
    <property type="entry name" value="Cytochrome P450"/>
    <property type="match status" value="1"/>
</dbReference>